<evidence type="ECO:0000256" key="8">
    <source>
        <dbReference type="SAM" id="Phobius"/>
    </source>
</evidence>
<protein>
    <submittedName>
        <fullName evidence="10">Threonine/serine exporter family protein</fullName>
    </submittedName>
</protein>
<keyword evidence="5 8" id="KW-1133">Transmembrane helix</keyword>
<comment type="caution">
    <text evidence="10">The sequence shown here is derived from an EMBL/GenBank/DDBJ whole genome shotgun (WGS) entry which is preliminary data.</text>
</comment>
<dbReference type="PANTHER" id="PTHR34390">
    <property type="entry name" value="UPF0442 PROTEIN YJJB-RELATED"/>
    <property type="match status" value="1"/>
</dbReference>
<comment type="similarity">
    <text evidence="7">Belongs to the ThrE exporter (TC 2.A.79) family.</text>
</comment>
<keyword evidence="4 8" id="KW-0812">Transmembrane</keyword>
<feature type="transmembrane region" description="Helical" evidence="8">
    <location>
        <begin position="28"/>
        <end position="47"/>
    </location>
</feature>
<gene>
    <name evidence="10" type="ORF">MOX91_02350</name>
</gene>
<evidence type="ECO:0000256" key="6">
    <source>
        <dbReference type="ARBA" id="ARBA00023136"/>
    </source>
</evidence>
<evidence type="ECO:0000256" key="4">
    <source>
        <dbReference type="ARBA" id="ARBA00022692"/>
    </source>
</evidence>
<sequence length="170" mass="18188">MIFKILADGFLAAVACIGFGAVSNPPRHALFISGIFAAFGHAFRFSLMQFNCDIVSATLFGAFLIGVMSLAAAKILNCAAEVFSFPALLPMVPGLIGYKALLAIEKFLRESDGAMSQIYMDEFLENCIRASSILIAIVLGACLSVFVDSFFVGAGRCGESQGLRAQNRKR</sequence>
<dbReference type="RefSeq" id="WP_370396469.1">
    <property type="nucleotide sequence ID" value="NZ_JALBUT010000002.1"/>
</dbReference>
<feature type="transmembrane region" description="Helical" evidence="8">
    <location>
        <begin position="123"/>
        <end position="146"/>
    </location>
</feature>
<dbReference type="EMBL" id="JALBUT010000002">
    <property type="protein sequence ID" value="MDX8415024.1"/>
    <property type="molecule type" value="Genomic_DNA"/>
</dbReference>
<proteinExistence type="inferred from homology"/>
<feature type="transmembrane region" description="Helical" evidence="8">
    <location>
        <begin position="54"/>
        <end position="76"/>
    </location>
</feature>
<dbReference type="InterPro" id="IPR024528">
    <property type="entry name" value="ThrE_2"/>
</dbReference>
<feature type="transmembrane region" description="Helical" evidence="8">
    <location>
        <begin position="5"/>
        <end position="22"/>
    </location>
</feature>
<feature type="transmembrane region" description="Helical" evidence="8">
    <location>
        <begin position="82"/>
        <end position="102"/>
    </location>
</feature>
<evidence type="ECO:0000256" key="1">
    <source>
        <dbReference type="ARBA" id="ARBA00004651"/>
    </source>
</evidence>
<evidence type="ECO:0000259" key="9">
    <source>
        <dbReference type="Pfam" id="PF12821"/>
    </source>
</evidence>
<dbReference type="Proteomes" id="UP001275932">
    <property type="component" value="Unassembled WGS sequence"/>
</dbReference>
<keyword evidence="6 8" id="KW-0472">Membrane</keyword>
<evidence type="ECO:0000256" key="3">
    <source>
        <dbReference type="ARBA" id="ARBA00022519"/>
    </source>
</evidence>
<evidence type="ECO:0000256" key="2">
    <source>
        <dbReference type="ARBA" id="ARBA00022475"/>
    </source>
</evidence>
<dbReference type="PANTHER" id="PTHR34390:SF1">
    <property type="entry name" value="SUCCINATE TRANSPORTER SUBUNIT YJJB-RELATED"/>
    <property type="match status" value="1"/>
</dbReference>
<evidence type="ECO:0000256" key="5">
    <source>
        <dbReference type="ARBA" id="ARBA00022989"/>
    </source>
</evidence>
<organism evidence="10 11">
    <name type="scientific">Intestinicryptomonas porci</name>
    <dbReference type="NCBI Taxonomy" id="2926320"/>
    <lineage>
        <taxon>Bacteria</taxon>
        <taxon>Pseudomonadati</taxon>
        <taxon>Verrucomicrobiota</taxon>
        <taxon>Opitutia</taxon>
        <taxon>Opitutales</taxon>
        <taxon>Intestinicryptomonaceae</taxon>
        <taxon>Intestinicryptomonas</taxon>
    </lineage>
</organism>
<evidence type="ECO:0000256" key="7">
    <source>
        <dbReference type="ARBA" id="ARBA00034125"/>
    </source>
</evidence>
<name>A0ABU4WEP4_9BACT</name>
<evidence type="ECO:0000313" key="10">
    <source>
        <dbReference type="EMBL" id="MDX8415024.1"/>
    </source>
</evidence>
<accession>A0ABU4WEP4</accession>
<reference evidence="10 11" key="1">
    <citation type="submission" date="2022-03" db="EMBL/GenBank/DDBJ databases">
        <title>Novel taxa within the pig intestine.</title>
        <authorList>
            <person name="Wylensek D."/>
            <person name="Bishof K."/>
            <person name="Afrizal A."/>
            <person name="Clavel T."/>
        </authorList>
    </citation>
    <scope>NUCLEOTIDE SEQUENCE [LARGE SCALE GENOMIC DNA]</scope>
    <source>
        <strain evidence="10 11">CLA-KB-P66</strain>
    </source>
</reference>
<feature type="domain" description="Threonine/Serine exporter ThrE" evidence="9">
    <location>
        <begin position="9"/>
        <end position="146"/>
    </location>
</feature>
<evidence type="ECO:0000313" key="11">
    <source>
        <dbReference type="Proteomes" id="UP001275932"/>
    </source>
</evidence>
<dbReference type="Pfam" id="PF12821">
    <property type="entry name" value="ThrE_2"/>
    <property type="match status" value="1"/>
</dbReference>
<comment type="subcellular location">
    <subcellularLocation>
        <location evidence="1">Cell membrane</location>
        <topology evidence="1">Multi-pass membrane protein</topology>
    </subcellularLocation>
</comment>
<keyword evidence="11" id="KW-1185">Reference proteome</keyword>
<keyword evidence="2" id="KW-1003">Cell membrane</keyword>
<keyword evidence="3" id="KW-0997">Cell inner membrane</keyword>
<dbReference type="InterPro" id="IPR050539">
    <property type="entry name" value="ThrE_Dicarb/AminoAcid_Exp"/>
</dbReference>